<evidence type="ECO:0008006" key="3">
    <source>
        <dbReference type="Google" id="ProtNLM"/>
    </source>
</evidence>
<evidence type="ECO:0000313" key="2">
    <source>
        <dbReference type="Proteomes" id="UP001064632"/>
    </source>
</evidence>
<name>A0ABY6BJT1_9GAMM</name>
<dbReference type="RefSeq" id="WP_261697230.1">
    <property type="nucleotide sequence ID" value="NZ_CP104694.1"/>
</dbReference>
<proteinExistence type="predicted"/>
<accession>A0ABY6BJT1</accession>
<dbReference type="EMBL" id="CP104694">
    <property type="protein sequence ID" value="UXI70279.1"/>
    <property type="molecule type" value="Genomic_DNA"/>
</dbReference>
<keyword evidence="2" id="KW-1185">Reference proteome</keyword>
<organism evidence="1 2">
    <name type="scientific">Tahibacter amnicola</name>
    <dbReference type="NCBI Taxonomy" id="2976241"/>
    <lineage>
        <taxon>Bacteria</taxon>
        <taxon>Pseudomonadati</taxon>
        <taxon>Pseudomonadota</taxon>
        <taxon>Gammaproteobacteria</taxon>
        <taxon>Lysobacterales</taxon>
        <taxon>Rhodanobacteraceae</taxon>
        <taxon>Tahibacter</taxon>
    </lineage>
</organism>
<evidence type="ECO:0000313" key="1">
    <source>
        <dbReference type="EMBL" id="UXI70279.1"/>
    </source>
</evidence>
<gene>
    <name evidence="1" type="ORF">N4264_11780</name>
</gene>
<sequence>MPRSDETPVRKWLDLIKDDPAVVIDAGDVLREANDNLWCFSPIDDEIQAVSTTTVTTFITDVAALRRQQLQAGAMWFYCWHDGQARQLRMSLISRSHGRLPFARSITMTDDASEIARHAVEEDWRDAADHDAAPDIDIETPDLPLRVFVADVP</sequence>
<dbReference type="Proteomes" id="UP001064632">
    <property type="component" value="Chromosome"/>
</dbReference>
<protein>
    <recommendedName>
        <fullName evidence="3">PAS domain-containing protein</fullName>
    </recommendedName>
</protein>
<reference evidence="1" key="1">
    <citation type="submission" date="2022-09" db="EMBL/GenBank/DDBJ databases">
        <title>Tahibacter sp. nov., isolated from a fresh water.</title>
        <authorList>
            <person name="Baek J.H."/>
            <person name="Lee J.K."/>
            <person name="Kim J.M."/>
            <person name="Jeon C.O."/>
        </authorList>
    </citation>
    <scope>NUCLEOTIDE SEQUENCE</scope>
    <source>
        <strain evidence="1">W38</strain>
    </source>
</reference>